<dbReference type="PROSITE" id="PS50096">
    <property type="entry name" value="IQ"/>
    <property type="match status" value="6"/>
</dbReference>
<dbReference type="InterPro" id="IPR036961">
    <property type="entry name" value="Kinesin_motor_dom_sf"/>
</dbReference>
<dbReference type="SUPFAM" id="SSF52540">
    <property type="entry name" value="P-loop containing nucleoside triphosphate hydrolases"/>
    <property type="match status" value="2"/>
</dbReference>
<keyword evidence="12" id="KW-1185">Reference proteome</keyword>
<feature type="region of interest" description="Disordered" evidence="7">
    <location>
        <begin position="1234"/>
        <end position="1278"/>
    </location>
</feature>
<dbReference type="PANTHER" id="PTHR13140:SF781">
    <property type="entry name" value="MYOSIN-15"/>
    <property type="match status" value="1"/>
</dbReference>
<evidence type="ECO:0000256" key="6">
    <source>
        <dbReference type="PROSITE-ProRule" id="PRU00782"/>
    </source>
</evidence>
<reference evidence="10" key="1">
    <citation type="journal article" date="2021" name="Proc. Natl. Acad. Sci. U.S.A.">
        <title>Three genomes in the algal genus Volvox reveal the fate of a haploid sex-determining region after a transition to homothallism.</title>
        <authorList>
            <person name="Yamamoto K."/>
            <person name="Hamaji T."/>
            <person name="Kawai-Toyooka H."/>
            <person name="Matsuzaki R."/>
            <person name="Takahashi F."/>
            <person name="Nishimura Y."/>
            <person name="Kawachi M."/>
            <person name="Noguchi H."/>
            <person name="Minakuchi Y."/>
            <person name="Umen J.G."/>
            <person name="Toyoda A."/>
            <person name="Nozaki H."/>
        </authorList>
    </citation>
    <scope>NUCLEOTIDE SEQUENCE</scope>
    <source>
        <strain evidence="10">NIES-3785</strain>
        <strain evidence="9">NIES-3786</strain>
    </source>
</reference>
<dbReference type="Proteomes" id="UP000747110">
    <property type="component" value="Unassembled WGS sequence"/>
</dbReference>
<dbReference type="GO" id="GO:0007015">
    <property type="term" value="P:actin filament organization"/>
    <property type="evidence" value="ECO:0007669"/>
    <property type="project" value="TreeGrafter"/>
</dbReference>
<feature type="compositionally biased region" description="Polar residues" evidence="7">
    <location>
        <begin position="1254"/>
        <end position="1275"/>
    </location>
</feature>
<proteinExistence type="inferred from homology"/>
<evidence type="ECO:0000256" key="2">
    <source>
        <dbReference type="ARBA" id="ARBA00022840"/>
    </source>
</evidence>
<evidence type="ECO:0000256" key="4">
    <source>
        <dbReference type="ARBA" id="ARBA00023175"/>
    </source>
</evidence>
<dbReference type="OrthoDB" id="6108017at2759"/>
<feature type="compositionally biased region" description="Low complexity" evidence="7">
    <location>
        <begin position="1202"/>
        <end position="1214"/>
    </location>
</feature>
<dbReference type="Gene3D" id="1.10.10.820">
    <property type="match status" value="1"/>
</dbReference>
<evidence type="ECO:0000259" key="8">
    <source>
        <dbReference type="PROSITE" id="PS51456"/>
    </source>
</evidence>
<dbReference type="Gene3D" id="6.20.240.20">
    <property type="match status" value="1"/>
</dbReference>
<dbReference type="EMBL" id="BNCQ01000044">
    <property type="protein sequence ID" value="GIM12558.1"/>
    <property type="molecule type" value="Genomic_DNA"/>
</dbReference>
<dbReference type="SMART" id="SM00015">
    <property type="entry name" value="IQ"/>
    <property type="match status" value="8"/>
</dbReference>
<gene>
    <name evidence="9" type="ORF">Vretifemale_12939</name>
    <name evidence="10" type="ORF">Vretimale_15876</name>
</gene>
<dbReference type="InterPro" id="IPR001609">
    <property type="entry name" value="Myosin_head_motor_dom-like"/>
</dbReference>
<dbReference type="PRINTS" id="PR00193">
    <property type="entry name" value="MYOSINHEAVY"/>
</dbReference>
<evidence type="ECO:0000256" key="7">
    <source>
        <dbReference type="SAM" id="MobiDB-lite"/>
    </source>
</evidence>
<name>A0A8J4LWR6_9CHLO</name>
<dbReference type="Gene3D" id="1.20.58.530">
    <property type="match status" value="1"/>
</dbReference>
<accession>A0A8J4LWR6</accession>
<dbReference type="PROSITE" id="PS51456">
    <property type="entry name" value="MYOSIN_MOTOR"/>
    <property type="match status" value="1"/>
</dbReference>
<dbReference type="Gene3D" id="1.20.5.190">
    <property type="match status" value="4"/>
</dbReference>
<dbReference type="GO" id="GO:0005524">
    <property type="term" value="F:ATP binding"/>
    <property type="evidence" value="ECO:0007669"/>
    <property type="project" value="UniProtKB-UniRule"/>
</dbReference>
<evidence type="ECO:0000256" key="3">
    <source>
        <dbReference type="ARBA" id="ARBA00023123"/>
    </source>
</evidence>
<evidence type="ECO:0000313" key="9">
    <source>
        <dbReference type="EMBL" id="GIL84253.1"/>
    </source>
</evidence>
<comment type="caution">
    <text evidence="10">The sequence shown here is derived from an EMBL/GenBank/DDBJ whole genome shotgun (WGS) entry which is preliminary data.</text>
</comment>
<dbReference type="PANTHER" id="PTHR13140">
    <property type="entry name" value="MYOSIN"/>
    <property type="match status" value="1"/>
</dbReference>
<feature type="region of interest" description="Disordered" evidence="7">
    <location>
        <begin position="735"/>
        <end position="754"/>
    </location>
</feature>
<keyword evidence="1 6" id="KW-0547">Nucleotide-binding</keyword>
<evidence type="ECO:0000313" key="12">
    <source>
        <dbReference type="Proteomes" id="UP000747110"/>
    </source>
</evidence>
<keyword evidence="5 6" id="KW-0009">Actin-binding</keyword>
<dbReference type="GO" id="GO:0000146">
    <property type="term" value="F:microfilament motor activity"/>
    <property type="evidence" value="ECO:0007669"/>
    <property type="project" value="TreeGrafter"/>
</dbReference>
<dbReference type="GO" id="GO:0005737">
    <property type="term" value="C:cytoplasm"/>
    <property type="evidence" value="ECO:0007669"/>
    <property type="project" value="TreeGrafter"/>
</dbReference>
<dbReference type="GO" id="GO:0016459">
    <property type="term" value="C:myosin complex"/>
    <property type="evidence" value="ECO:0007669"/>
    <property type="project" value="UniProtKB-KW"/>
</dbReference>
<dbReference type="Gene3D" id="3.40.850.10">
    <property type="entry name" value="Kinesin motor domain"/>
    <property type="match status" value="1"/>
</dbReference>
<comment type="similarity">
    <text evidence="6">Belongs to the TRAFAC class myosin-kinesin ATPase superfamily. Myosin family.</text>
</comment>
<feature type="domain" description="Myosin motor" evidence="8">
    <location>
        <begin position="53"/>
        <end position="810"/>
    </location>
</feature>
<protein>
    <recommendedName>
        <fullName evidence="8">Myosin motor domain-containing protein</fullName>
    </recommendedName>
</protein>
<dbReference type="Proteomes" id="UP000722791">
    <property type="component" value="Unassembled WGS sequence"/>
</dbReference>
<dbReference type="GO" id="GO:0030048">
    <property type="term" value="P:actin filament-based movement"/>
    <property type="evidence" value="ECO:0007669"/>
    <property type="project" value="UniProtKB-ARBA"/>
</dbReference>
<dbReference type="Pfam" id="PF00612">
    <property type="entry name" value="IQ"/>
    <property type="match status" value="5"/>
</dbReference>
<evidence type="ECO:0000256" key="5">
    <source>
        <dbReference type="ARBA" id="ARBA00023203"/>
    </source>
</evidence>
<dbReference type="InterPro" id="IPR000048">
    <property type="entry name" value="IQ_motif_EF-hand-BS"/>
</dbReference>
<evidence type="ECO:0000313" key="11">
    <source>
        <dbReference type="Proteomes" id="UP000722791"/>
    </source>
</evidence>
<keyword evidence="3 6" id="KW-0518">Myosin</keyword>
<keyword evidence="4 6" id="KW-0505">Motor protein</keyword>
<keyword evidence="2 6" id="KW-0067">ATP-binding</keyword>
<dbReference type="InterPro" id="IPR027417">
    <property type="entry name" value="P-loop_NTPase"/>
</dbReference>
<dbReference type="Pfam" id="PF00063">
    <property type="entry name" value="Myosin_head"/>
    <property type="match status" value="1"/>
</dbReference>
<feature type="region of interest" description="Disordered" evidence="7">
    <location>
        <begin position="1168"/>
        <end position="1216"/>
    </location>
</feature>
<dbReference type="Gene3D" id="1.20.120.720">
    <property type="entry name" value="Myosin VI head, motor domain, U50 subdomain"/>
    <property type="match status" value="1"/>
</dbReference>
<dbReference type="GO" id="GO:0016020">
    <property type="term" value="C:membrane"/>
    <property type="evidence" value="ECO:0007669"/>
    <property type="project" value="TreeGrafter"/>
</dbReference>
<dbReference type="FunFam" id="1.10.10.820:FF:000001">
    <property type="entry name" value="Myosin heavy chain"/>
    <property type="match status" value="1"/>
</dbReference>
<feature type="binding site" evidence="6">
    <location>
        <begin position="147"/>
        <end position="154"/>
    </location>
    <ligand>
        <name>ATP</name>
        <dbReference type="ChEBI" id="CHEBI:30616"/>
    </ligand>
</feature>
<dbReference type="GO" id="GO:0051015">
    <property type="term" value="F:actin filament binding"/>
    <property type="evidence" value="ECO:0007669"/>
    <property type="project" value="TreeGrafter"/>
</dbReference>
<dbReference type="SMART" id="SM00242">
    <property type="entry name" value="MYSc"/>
    <property type="match status" value="1"/>
</dbReference>
<feature type="region of interest" description="Actin-binding" evidence="6">
    <location>
        <begin position="648"/>
        <end position="670"/>
    </location>
</feature>
<evidence type="ECO:0000256" key="1">
    <source>
        <dbReference type="ARBA" id="ARBA00022741"/>
    </source>
</evidence>
<sequence length="1342" mass="147439">MATGIGARVWVPKESEWVQATVISVNGQKLCVRRGDNLEVWLDSSQAHLCNNDDVEDMTMLSFLHEPGVLWNLQSRYKDNAIYTYTGNILIAVNPFKPVPYLYGSNIIEQYRSSPREQLPPHVYATACAAFRSMLRDGAGQAILVTGESGAGKTETAKLIMACLTHLGSHSGTMHGAAEPAEPLGVSGVEQKILESNPLLEAFGNAKTLRNNNSSRFGKYVEIFFDPAAGGAITGAAVRTYLLERSRVVAVNNPERSFHIFYQLVYGASPADRAAWRLPKSASGFAYLARSSCFELPGQSNAEEYQHTRRAMAHIGLSEQQQSAVLGTVAAVLHLGNIAFVDSEHEGAVVADGASGEALEAAAELLGVDPGPLAEVFTKRQIQTREGPIMTPLSAQAAADARDSMAKVVYARLFEWLVSVVNTAVDEAHNGTSGGGSTGGAAAQQHLSIGLLDIYGFESFDVNDLEQLCINLTNEKLQQHFNQHVFKWEQAEYEREGVDWSYISFRDNADVLDLLEGRMGLMDLLDELCRFPKATAEDLAHKYRSSNAVSANARFMRLNRPATAFGIEHYAGSVTYSTQNFLEKNRDYVVAEHQSLLGRSRQQLLQELFAPEASALGEGGSGGSCGIGPRGQSQFQFRSVSTQCKRQLGELMSALSQLQPHYVRCIKPNSTGVRGEFNAPYSLHQLRCGGVMEAVRIACAGYSYRRPYAAFLEHFWQLCPEPVHALRRRLAEKMRPTLQRGQQHQAQSMGPSTRDLSSMDIRELQAAAGAVLAAGLDLARLAKAEPQYHLGYTKVFLRTNAAAALERQRLAVTNAAAATIQAHVRKCQVQRWYHTVRRAVITIQKYCRGFIARREAQRRRNERAAIAIQRAWHRYLERLHFQRLRRAATVLQAMWRGVLVRRAMEGIRLERAALAMQTSWRGAAVRREYLFTLRFWRAAVRIQTAWRGYVARQLYLQILPLHRAALAIQRVWRAHRRGAQLAERLRTALMQYWIYSRAAVVIQAAWRGKVARRRTRKLRLQQRRARILAAFNIAVAENVQPSRPSPEASRRMHDVRTPTLIHRKCSFTCGVGGAAGSSSSCSIGSSSSVKGFGGPLTAASNRSADLTPLAGGEVVRADDVASLPDRDTRVRARLVELQDFRVSPLVQYWQKQEAAAVDNVTVVAAAAPRRAQGPQRSLPGTFPEDSRQPNSLLPTHGSLEDSPSLDISSPGSSPMVTDCSIAVDALEKAEITYGRGHQRGRGRHTLGAEDFGESGSSSRAGTCTTVEDGTDSGSRGDSACTVEETVELCSGGLSNEPSYGQLLCARQEDDGSGGVMAMEEDEEENAAAVVSTVRGMEVSIRA</sequence>
<evidence type="ECO:0000313" key="10">
    <source>
        <dbReference type="EMBL" id="GIM12558.1"/>
    </source>
</evidence>
<dbReference type="EMBL" id="BNCP01000029">
    <property type="protein sequence ID" value="GIL84253.1"/>
    <property type="molecule type" value="Genomic_DNA"/>
</dbReference>
<organism evidence="10 11">
    <name type="scientific">Volvox reticuliferus</name>
    <dbReference type="NCBI Taxonomy" id="1737510"/>
    <lineage>
        <taxon>Eukaryota</taxon>
        <taxon>Viridiplantae</taxon>
        <taxon>Chlorophyta</taxon>
        <taxon>core chlorophytes</taxon>
        <taxon>Chlorophyceae</taxon>
        <taxon>CS clade</taxon>
        <taxon>Chlamydomonadales</taxon>
        <taxon>Volvocaceae</taxon>
        <taxon>Volvox</taxon>
    </lineage>
</organism>
<feature type="compositionally biased region" description="Polar residues" evidence="7">
    <location>
        <begin position="739"/>
        <end position="754"/>
    </location>
</feature>